<dbReference type="Gene3D" id="2.102.10.10">
    <property type="entry name" value="Rieske [2Fe-2S] iron-sulphur domain"/>
    <property type="match status" value="1"/>
</dbReference>
<comment type="similarity">
    <text evidence="1">Belongs to the bacterial ring-hydroxylating dioxygenase alpha subunit family.</text>
</comment>
<evidence type="ECO:0000256" key="2">
    <source>
        <dbReference type="ARBA" id="ARBA00022714"/>
    </source>
</evidence>
<dbReference type="GeneID" id="41718641"/>
<evidence type="ECO:0000259" key="7">
    <source>
        <dbReference type="PROSITE" id="PS51296"/>
    </source>
</evidence>
<accession>A0A510E5H6</accession>
<dbReference type="InterPro" id="IPR015879">
    <property type="entry name" value="Ring_hydroxy_dOase_asu_C_dom"/>
</dbReference>
<dbReference type="PANTHER" id="PTHR43756">
    <property type="entry name" value="CHOLINE MONOOXYGENASE, CHLOROPLASTIC"/>
    <property type="match status" value="1"/>
</dbReference>
<dbReference type="PANTHER" id="PTHR43756:SF1">
    <property type="entry name" value="3-PHENYLPROPIONATE_CINNAMIC ACID DIOXYGENASE SUBUNIT ALPHA"/>
    <property type="match status" value="1"/>
</dbReference>
<gene>
    <name evidence="8" type="ORF">IC007_2335</name>
</gene>
<dbReference type="SUPFAM" id="SSF55961">
    <property type="entry name" value="Bet v1-like"/>
    <property type="match status" value="1"/>
</dbReference>
<dbReference type="CDD" id="cd03469">
    <property type="entry name" value="Rieske_RO_Alpha_N"/>
    <property type="match status" value="1"/>
</dbReference>
<evidence type="ECO:0000313" key="8">
    <source>
        <dbReference type="EMBL" id="BBG27781.1"/>
    </source>
</evidence>
<keyword evidence="4" id="KW-0560">Oxidoreductase</keyword>
<keyword evidence="6" id="KW-0411">Iron-sulfur</keyword>
<keyword evidence="5" id="KW-0408">Iron</keyword>
<dbReference type="InterPro" id="IPR036922">
    <property type="entry name" value="Rieske_2Fe-2S_sf"/>
</dbReference>
<dbReference type="SUPFAM" id="SSF50022">
    <property type="entry name" value="ISP domain"/>
    <property type="match status" value="1"/>
</dbReference>
<evidence type="ECO:0000256" key="4">
    <source>
        <dbReference type="ARBA" id="ARBA00023002"/>
    </source>
</evidence>
<dbReference type="GO" id="GO:0051537">
    <property type="term" value="F:2 iron, 2 sulfur cluster binding"/>
    <property type="evidence" value="ECO:0007669"/>
    <property type="project" value="UniProtKB-KW"/>
</dbReference>
<dbReference type="Pfam" id="PF00355">
    <property type="entry name" value="Rieske"/>
    <property type="match status" value="1"/>
</dbReference>
<keyword evidence="2" id="KW-0001">2Fe-2S</keyword>
<dbReference type="AlphaFoldDB" id="A0A510E5H6"/>
<evidence type="ECO:0000256" key="3">
    <source>
        <dbReference type="ARBA" id="ARBA00022723"/>
    </source>
</evidence>
<dbReference type="GO" id="GO:0051213">
    <property type="term" value="F:dioxygenase activity"/>
    <property type="evidence" value="ECO:0007669"/>
    <property type="project" value="UniProtKB-KW"/>
</dbReference>
<keyword evidence="8" id="KW-0223">Dioxygenase</keyword>
<organism evidence="8 9">
    <name type="scientific">Sulfuracidifex tepidarius</name>
    <dbReference type="NCBI Taxonomy" id="1294262"/>
    <lineage>
        <taxon>Archaea</taxon>
        <taxon>Thermoproteota</taxon>
        <taxon>Thermoprotei</taxon>
        <taxon>Sulfolobales</taxon>
        <taxon>Sulfolobaceae</taxon>
        <taxon>Sulfuracidifex</taxon>
    </lineage>
</organism>
<dbReference type="PROSITE" id="PS51296">
    <property type="entry name" value="RIESKE"/>
    <property type="match status" value="1"/>
</dbReference>
<keyword evidence="3" id="KW-0479">Metal-binding</keyword>
<name>A0A510E5H6_9CREN</name>
<dbReference type="EMBL" id="AP018930">
    <property type="protein sequence ID" value="BBG27781.1"/>
    <property type="molecule type" value="Genomic_DNA"/>
</dbReference>
<evidence type="ECO:0000256" key="6">
    <source>
        <dbReference type="ARBA" id="ARBA00023014"/>
    </source>
</evidence>
<feature type="domain" description="Rieske" evidence="7">
    <location>
        <begin position="43"/>
        <end position="138"/>
    </location>
</feature>
<evidence type="ECO:0000313" key="9">
    <source>
        <dbReference type="Proteomes" id="UP000325030"/>
    </source>
</evidence>
<dbReference type="Proteomes" id="UP000325030">
    <property type="component" value="Chromosome"/>
</dbReference>
<dbReference type="InterPro" id="IPR017941">
    <property type="entry name" value="Rieske_2Fe-2S"/>
</dbReference>
<dbReference type="RefSeq" id="WP_149564992.1">
    <property type="nucleotide sequence ID" value="NZ_AP018930.1"/>
</dbReference>
<protein>
    <submittedName>
        <fullName evidence="8">3-phenylpropionate/cinnamic acid dioxygenase subunit alpha</fullName>
    </submittedName>
</protein>
<proteinExistence type="inferred from homology"/>
<evidence type="ECO:0000256" key="5">
    <source>
        <dbReference type="ARBA" id="ARBA00023004"/>
    </source>
</evidence>
<dbReference type="PRINTS" id="PR00090">
    <property type="entry name" value="RNGDIOXGNASE"/>
</dbReference>
<dbReference type="Gene3D" id="3.90.380.10">
    <property type="entry name" value="Naphthalene 1,2-dioxygenase Alpha Subunit, Chain A, domain 1"/>
    <property type="match status" value="1"/>
</dbReference>
<dbReference type="InterPro" id="IPR001663">
    <property type="entry name" value="Rng_hydr_dOase-A"/>
</dbReference>
<sequence>MSLKSKVREAAQILKENQVPLWLFADDSLFTLERKKLFSKVWAFVGHVSEFDEWTYLQRYIGDVPVIITKHQGKIMGFLNVCPHRGAKIIREDVGKGEILRCPYHGWTFNMEGKFLGAPMQRGIYQGVDTSSFGMFPIRCETYKGLVFCTIDSNATLDEFLGDMKFFIDIVAGRSEGLVFSSPQRWIVRVNWKTIVDNFIGDSWHFLTAHGWLGEVGLGIQDLKLTSITGVIRVKGGHGVLFTGPSADDYPDIPRPLFYPLWWPNLVEKAKVKLTQREFDVWKKYGTYEMLGHVFPNMAFGNVAYTIDSEPPVPILTFRLWRPISTFETEIWTWLAFDKDEPENLKKKAIDTFLRLFGAAGSVEHDDVAMWESMTENSSKLSSLNLKLKYYGGMNQSPTQFEGPGELYYGGNNEGNTISFFKEYLNYLEGEELDDM</sequence>
<reference evidence="9" key="1">
    <citation type="submission" date="2018-09" db="EMBL/GenBank/DDBJ databases">
        <title>Complete Genome Sequencing of Sulfolobus sp. JCM 16834.</title>
        <authorList>
            <person name="Kato S."/>
            <person name="Itoh T."/>
            <person name="Ohkuma M."/>
        </authorList>
    </citation>
    <scope>NUCLEOTIDE SEQUENCE [LARGE SCALE GENOMIC DNA]</scope>
    <source>
        <strain evidence="9">IC-007</strain>
    </source>
</reference>
<dbReference type="Pfam" id="PF00848">
    <property type="entry name" value="Ring_hydroxyl_A"/>
    <property type="match status" value="1"/>
</dbReference>
<evidence type="ECO:0000256" key="1">
    <source>
        <dbReference type="ARBA" id="ARBA00008751"/>
    </source>
</evidence>
<dbReference type="GO" id="GO:0005506">
    <property type="term" value="F:iron ion binding"/>
    <property type="evidence" value="ECO:0007669"/>
    <property type="project" value="InterPro"/>
</dbReference>